<reference evidence="2 3" key="1">
    <citation type="submission" date="2024-02" db="EMBL/GenBank/DDBJ databases">
        <title>A novel Gemmatimonadota bacterium.</title>
        <authorList>
            <person name="Du Z.-J."/>
            <person name="Ye Y.-Q."/>
        </authorList>
    </citation>
    <scope>NUCLEOTIDE SEQUENCE [LARGE SCALE GENOMIC DNA]</scope>
    <source>
        <strain evidence="2 3">DH-20</strain>
    </source>
</reference>
<evidence type="ECO:0000259" key="1">
    <source>
        <dbReference type="Pfam" id="PF01402"/>
    </source>
</evidence>
<organism evidence="2 3">
    <name type="scientific">Gaopeijia maritima</name>
    <dbReference type="NCBI Taxonomy" id="3119007"/>
    <lineage>
        <taxon>Bacteria</taxon>
        <taxon>Pseudomonadati</taxon>
        <taxon>Gemmatimonadota</taxon>
        <taxon>Longimicrobiia</taxon>
        <taxon>Gaopeijiales</taxon>
        <taxon>Gaopeijiaceae</taxon>
        <taxon>Gaopeijia</taxon>
    </lineage>
</organism>
<protein>
    <submittedName>
        <fullName evidence="2">CopG family transcriptional regulator</fullName>
    </submittedName>
</protein>
<keyword evidence="3" id="KW-1185">Reference proteome</keyword>
<accession>A0ABU9EDB9</accession>
<feature type="domain" description="Ribbon-helix-helix protein CopG" evidence="1">
    <location>
        <begin position="5"/>
        <end position="44"/>
    </location>
</feature>
<name>A0ABU9EDB9_9BACT</name>
<dbReference type="EMBL" id="JBBHLI010000014">
    <property type="protein sequence ID" value="MEK9502727.1"/>
    <property type="molecule type" value="Genomic_DNA"/>
</dbReference>
<dbReference type="InterPro" id="IPR013321">
    <property type="entry name" value="Arc_rbn_hlx_hlx"/>
</dbReference>
<dbReference type="RefSeq" id="WP_405283628.1">
    <property type="nucleotide sequence ID" value="NZ_CP144380.1"/>
</dbReference>
<sequence length="78" mass="8393">MSKNVRTTVYLDGADYRQLKALARAEGRSAAELIRVAVAEYTARHRGQALPASLGIADTGVGTLSEDAERLLEGYGRD</sequence>
<dbReference type="Proteomes" id="UP001484239">
    <property type="component" value="Unassembled WGS sequence"/>
</dbReference>
<dbReference type="InterPro" id="IPR002145">
    <property type="entry name" value="CopG"/>
</dbReference>
<gene>
    <name evidence="2" type="ORF">WI372_17155</name>
</gene>
<dbReference type="CDD" id="cd21631">
    <property type="entry name" value="RHH_CopG_NikR-like"/>
    <property type="match status" value="1"/>
</dbReference>
<dbReference type="Gene3D" id="1.10.1220.10">
    <property type="entry name" value="Met repressor-like"/>
    <property type="match status" value="1"/>
</dbReference>
<comment type="caution">
    <text evidence="2">The sequence shown here is derived from an EMBL/GenBank/DDBJ whole genome shotgun (WGS) entry which is preliminary data.</text>
</comment>
<evidence type="ECO:0000313" key="3">
    <source>
        <dbReference type="Proteomes" id="UP001484239"/>
    </source>
</evidence>
<dbReference type="Pfam" id="PF01402">
    <property type="entry name" value="RHH_1"/>
    <property type="match status" value="1"/>
</dbReference>
<evidence type="ECO:0000313" key="2">
    <source>
        <dbReference type="EMBL" id="MEK9502727.1"/>
    </source>
</evidence>
<dbReference type="InterPro" id="IPR010985">
    <property type="entry name" value="Ribbon_hlx_hlx"/>
</dbReference>
<dbReference type="SUPFAM" id="SSF47598">
    <property type="entry name" value="Ribbon-helix-helix"/>
    <property type="match status" value="1"/>
</dbReference>
<proteinExistence type="predicted"/>